<dbReference type="InterPro" id="IPR037175">
    <property type="entry name" value="KFase_sf"/>
</dbReference>
<evidence type="ECO:0000313" key="2">
    <source>
        <dbReference type="Proteomes" id="UP000327118"/>
    </source>
</evidence>
<dbReference type="AlphaFoldDB" id="A0A5N6ZB08"/>
<evidence type="ECO:0008006" key="3">
    <source>
        <dbReference type="Google" id="ProtNLM"/>
    </source>
</evidence>
<dbReference type="Gene3D" id="3.50.30.50">
    <property type="entry name" value="Putative cyclase"/>
    <property type="match status" value="1"/>
</dbReference>
<dbReference type="Proteomes" id="UP000327118">
    <property type="component" value="Unassembled WGS sequence"/>
</dbReference>
<gene>
    <name evidence="1" type="ORF">BDV28DRAFT_147206</name>
</gene>
<protein>
    <recommendedName>
        <fullName evidence="3">Cyclase-domain-containing protein</fullName>
    </recommendedName>
</protein>
<dbReference type="GO" id="GO:0004061">
    <property type="term" value="F:arylformamidase activity"/>
    <property type="evidence" value="ECO:0007669"/>
    <property type="project" value="InterPro"/>
</dbReference>
<name>A0A5N6ZB08_9EURO</name>
<organism evidence="1 2">
    <name type="scientific">Aspergillus coremiiformis</name>
    <dbReference type="NCBI Taxonomy" id="138285"/>
    <lineage>
        <taxon>Eukaryota</taxon>
        <taxon>Fungi</taxon>
        <taxon>Dikarya</taxon>
        <taxon>Ascomycota</taxon>
        <taxon>Pezizomycotina</taxon>
        <taxon>Eurotiomycetes</taxon>
        <taxon>Eurotiomycetidae</taxon>
        <taxon>Eurotiales</taxon>
        <taxon>Aspergillaceae</taxon>
        <taxon>Aspergillus</taxon>
        <taxon>Aspergillus subgen. Circumdati</taxon>
    </lineage>
</organism>
<dbReference type="PANTHER" id="PTHR34861:SF10">
    <property type="entry name" value="CYCLASE"/>
    <property type="match status" value="1"/>
</dbReference>
<dbReference type="GO" id="GO:0019441">
    <property type="term" value="P:L-tryptophan catabolic process to kynurenine"/>
    <property type="evidence" value="ECO:0007669"/>
    <property type="project" value="InterPro"/>
</dbReference>
<dbReference type="PANTHER" id="PTHR34861">
    <property type="match status" value="1"/>
</dbReference>
<dbReference type="OrthoDB" id="5396at2759"/>
<accession>A0A5N6ZB08</accession>
<evidence type="ECO:0000313" key="1">
    <source>
        <dbReference type="EMBL" id="KAE8354373.1"/>
    </source>
</evidence>
<proteinExistence type="predicted"/>
<keyword evidence="2" id="KW-1185">Reference proteome</keyword>
<dbReference type="EMBL" id="ML739074">
    <property type="protein sequence ID" value="KAE8354373.1"/>
    <property type="molecule type" value="Genomic_DNA"/>
</dbReference>
<sequence length="258" mass="28252">MSSIPSFDDLPPVPGYPHTKCSWGVFDTDGQKDLYGILNFVSIDVVKSAAAEIQNGISISLNWPLGSHFQHAPSGLSYNGFTPTVETLESNNHLPTLNHWHTRGGLVGRGVLIDFQSYAIANGIHYSPFSPFRITVADLRAVPSHQATTFRPGDILIIRFGFTEALRQMTEADQLAAIATNTMKSHLVYIFFGVSLAAPAFWGKRHDHAPDARRLLKRGDPSFIDTTLNTTANVLSSTMGTGKNMLDQLLQAELKSVD</sequence>
<reference evidence="2" key="1">
    <citation type="submission" date="2019-04" db="EMBL/GenBank/DDBJ databases">
        <title>Friends and foes A comparative genomics studyof 23 Aspergillus species from section Flavi.</title>
        <authorList>
            <consortium name="DOE Joint Genome Institute"/>
            <person name="Kjaerbolling I."/>
            <person name="Vesth T."/>
            <person name="Frisvad J.C."/>
            <person name="Nybo J.L."/>
            <person name="Theobald S."/>
            <person name="Kildgaard S."/>
            <person name="Isbrandt T."/>
            <person name="Kuo A."/>
            <person name="Sato A."/>
            <person name="Lyhne E.K."/>
            <person name="Kogle M.E."/>
            <person name="Wiebenga A."/>
            <person name="Kun R.S."/>
            <person name="Lubbers R.J."/>
            <person name="Makela M.R."/>
            <person name="Barry K."/>
            <person name="Chovatia M."/>
            <person name="Clum A."/>
            <person name="Daum C."/>
            <person name="Haridas S."/>
            <person name="He G."/>
            <person name="LaButti K."/>
            <person name="Lipzen A."/>
            <person name="Mondo S."/>
            <person name="Riley R."/>
            <person name="Salamov A."/>
            <person name="Simmons B.A."/>
            <person name="Magnuson J.K."/>
            <person name="Henrissat B."/>
            <person name="Mortensen U.H."/>
            <person name="Larsen T.O."/>
            <person name="Devries R.P."/>
            <person name="Grigoriev I.V."/>
            <person name="Machida M."/>
            <person name="Baker S.E."/>
            <person name="Andersen M.R."/>
        </authorList>
    </citation>
    <scope>NUCLEOTIDE SEQUENCE [LARGE SCALE GENOMIC DNA]</scope>
    <source>
        <strain evidence="2">CBS 553.77</strain>
    </source>
</reference>